<dbReference type="Gene3D" id="2.60.40.640">
    <property type="match status" value="2"/>
</dbReference>
<feature type="compositionally biased region" description="Low complexity" evidence="2">
    <location>
        <begin position="705"/>
        <end position="715"/>
    </location>
</feature>
<dbReference type="InterPro" id="IPR011021">
    <property type="entry name" value="Arrestin-like_N"/>
</dbReference>
<dbReference type="GeneID" id="101860258"/>
<feature type="region of interest" description="Disordered" evidence="2">
    <location>
        <begin position="703"/>
        <end position="788"/>
    </location>
</feature>
<evidence type="ECO:0000313" key="4">
    <source>
        <dbReference type="Proteomes" id="UP000694888"/>
    </source>
</evidence>
<evidence type="ECO:0000313" key="5">
    <source>
        <dbReference type="RefSeq" id="XP_005101395.2"/>
    </source>
</evidence>
<dbReference type="InterPro" id="IPR050357">
    <property type="entry name" value="Arrestin_domain-protein"/>
</dbReference>
<accession>A0ABM0JTX2</accession>
<dbReference type="SUPFAM" id="SSF81296">
    <property type="entry name" value="E set domains"/>
    <property type="match status" value="2"/>
</dbReference>
<evidence type="ECO:0000256" key="2">
    <source>
        <dbReference type="SAM" id="MobiDB-lite"/>
    </source>
</evidence>
<feature type="compositionally biased region" description="Polar residues" evidence="2">
    <location>
        <begin position="570"/>
        <end position="583"/>
    </location>
</feature>
<keyword evidence="4" id="KW-1185">Reference proteome</keyword>
<dbReference type="InterPro" id="IPR014756">
    <property type="entry name" value="Ig_E-set"/>
</dbReference>
<gene>
    <name evidence="5" type="primary">LOC101860258</name>
</gene>
<protein>
    <submittedName>
        <fullName evidence="5">Uncharacterized protein LOC101860258</fullName>
    </submittedName>
</protein>
<feature type="region of interest" description="Disordered" evidence="2">
    <location>
        <begin position="452"/>
        <end position="474"/>
    </location>
</feature>
<name>A0ABM0JTX2_APLCA</name>
<evidence type="ECO:0000256" key="1">
    <source>
        <dbReference type="ARBA" id="ARBA00005298"/>
    </source>
</evidence>
<proteinExistence type="inferred from homology"/>
<feature type="domain" description="Arrestin C-terminal-like" evidence="3">
    <location>
        <begin position="6"/>
        <end position="137"/>
    </location>
</feature>
<feature type="compositionally biased region" description="Polar residues" evidence="2">
    <location>
        <begin position="758"/>
        <end position="769"/>
    </location>
</feature>
<dbReference type="PANTHER" id="PTHR11188">
    <property type="entry name" value="ARRESTIN DOMAIN CONTAINING PROTEIN"/>
    <property type="match status" value="1"/>
</dbReference>
<comment type="similarity">
    <text evidence="1">Belongs to the arrestin family.</text>
</comment>
<dbReference type="RefSeq" id="XP_005101395.2">
    <property type="nucleotide sequence ID" value="XM_005101338.3"/>
</dbReference>
<dbReference type="PANTHER" id="PTHR11188:SF144">
    <property type="entry name" value="ARRESTIN C-TERMINAL-LIKE DOMAIN-CONTAINING PROTEIN"/>
    <property type="match status" value="1"/>
</dbReference>
<sequence length="788" mass="87662">MDFIRTFEVELDRQVYYAGEMLTGHVYLEVEENMRIQNIRVFLRGKAHAEWKITRAGERRAMKQDEHYMDERLLLWGKDDSDPHQGIPILSRGRHRYPFHFQLPDTTLPCSFESKIGNVRYYVRVTVNIPYASCPQCIRYFSIIGPNIDCVDERFLVPVQAVAKRNSCSLCCGKGPLLLRASLERTSFVCGEPIKLKAEVQNGGDSEVWVLCKLIQYVEFFINKGVLGLSKEVRHTVLEAESDKVPPHDTAQLDELMNRLIVPVMPPTMIEVCGLVQIYYTLKLYLETSKGKGDAAEINMPITIATVPFRIPNAPPPDILYESANPNVEGGMYISPEFQLGQVYMGEEVDPETTILYRPMYVCVTGDRPSSNSDAHLLQVPSRQACRSRENVRGSREALQENIICSQNVPQQQQMVKLFQVHDEGGESSRKAGKPVVEDKFLKEITAKIANRQVNGNDDEDKSGVTSGSPPVPCEIESQVHLMRKQLVSKDNVHKALVNELRKHLSEDEGAEKPHPGLKKVPLKKVPDSSGAGVEYNKHLKTEGDKGIGHMPSAVPEFPSHKDQQHGDIGQSQAMSSEVHTSSLNSSLEHAEKLLESMSELEDQEVEVEYSEHSALISTREIVENMDVEVQKMEKRASSKSPVSDFRASYDESMQQYIEELPSPAEELLSTPTAPLILSDMTMATDNTEGSTIDSNPVVSVQPMSSAANRNSSSSMHTDSAGVGGERMVRSQPQVAPKPKQGARHSFPASGAFISESGELTVQVTTRPKSQVVEGSRSAQDEVKDSNA</sequence>
<feature type="compositionally biased region" description="Basic and acidic residues" evidence="2">
    <location>
        <begin position="536"/>
        <end position="548"/>
    </location>
</feature>
<dbReference type="InterPro" id="IPR014752">
    <property type="entry name" value="Arrestin-like_C"/>
</dbReference>
<organism evidence="4 5">
    <name type="scientific">Aplysia californica</name>
    <name type="common">California sea hare</name>
    <dbReference type="NCBI Taxonomy" id="6500"/>
    <lineage>
        <taxon>Eukaryota</taxon>
        <taxon>Metazoa</taxon>
        <taxon>Spiralia</taxon>
        <taxon>Lophotrochozoa</taxon>
        <taxon>Mollusca</taxon>
        <taxon>Gastropoda</taxon>
        <taxon>Heterobranchia</taxon>
        <taxon>Euthyneura</taxon>
        <taxon>Tectipleura</taxon>
        <taxon>Aplysiida</taxon>
        <taxon>Aplysioidea</taxon>
        <taxon>Aplysiidae</taxon>
        <taxon>Aplysia</taxon>
    </lineage>
</organism>
<reference evidence="5" key="1">
    <citation type="submission" date="2025-08" db="UniProtKB">
        <authorList>
            <consortium name="RefSeq"/>
        </authorList>
    </citation>
    <scope>IDENTIFICATION</scope>
</reference>
<dbReference type="Pfam" id="PF00339">
    <property type="entry name" value="Arrestin_N"/>
    <property type="match status" value="1"/>
</dbReference>
<feature type="compositionally biased region" description="Basic and acidic residues" evidence="2">
    <location>
        <begin position="504"/>
        <end position="515"/>
    </location>
</feature>
<dbReference type="Pfam" id="PF02752">
    <property type="entry name" value="Arrestin_C"/>
    <property type="match status" value="1"/>
</dbReference>
<dbReference type="InterPro" id="IPR011022">
    <property type="entry name" value="Arrestin_C-like"/>
</dbReference>
<feature type="region of interest" description="Disordered" evidence="2">
    <location>
        <begin position="504"/>
        <end position="583"/>
    </location>
</feature>
<dbReference type="SMART" id="SM01017">
    <property type="entry name" value="Arrestin_C"/>
    <property type="match status" value="2"/>
</dbReference>
<feature type="compositionally biased region" description="Basic and acidic residues" evidence="2">
    <location>
        <begin position="779"/>
        <end position="788"/>
    </location>
</feature>
<evidence type="ECO:0000259" key="3">
    <source>
        <dbReference type="SMART" id="SM01017"/>
    </source>
</evidence>
<dbReference type="Proteomes" id="UP000694888">
    <property type="component" value="Unplaced"/>
</dbReference>
<feature type="domain" description="Arrestin C-terminal-like" evidence="3">
    <location>
        <begin position="173"/>
        <end position="309"/>
    </location>
</feature>